<evidence type="ECO:0000313" key="2">
    <source>
        <dbReference type="Proteomes" id="UP000030645"/>
    </source>
</evidence>
<evidence type="ECO:0000313" key="1">
    <source>
        <dbReference type="EMBL" id="EXB67904.1"/>
    </source>
</evidence>
<gene>
    <name evidence="1" type="ORF">L484_008921</name>
</gene>
<accession>W9RCL4</accession>
<name>W9RCL4_9ROSA</name>
<proteinExistence type="predicted"/>
<dbReference type="EMBL" id="KE344568">
    <property type="protein sequence ID" value="EXB67904.1"/>
    <property type="molecule type" value="Genomic_DNA"/>
</dbReference>
<protein>
    <submittedName>
        <fullName evidence="1">Uncharacterized protein</fullName>
    </submittedName>
</protein>
<dbReference type="Proteomes" id="UP000030645">
    <property type="component" value="Unassembled WGS sequence"/>
</dbReference>
<keyword evidence="2" id="KW-1185">Reference proteome</keyword>
<dbReference type="AlphaFoldDB" id="W9RCL4"/>
<reference evidence="2" key="1">
    <citation type="submission" date="2013-01" db="EMBL/GenBank/DDBJ databases">
        <title>Draft Genome Sequence of a Mulberry Tree, Morus notabilis C.K. Schneid.</title>
        <authorList>
            <person name="He N."/>
            <person name="Zhao S."/>
        </authorList>
    </citation>
    <scope>NUCLEOTIDE SEQUENCE</scope>
</reference>
<sequence length="87" mass="9979">MEKSDHDRQRKEADHNEDATFSSFFDSIIDCDNNYEFVNYQGQVGQSNHLVQDIYALWEADELAYAMEALDGAAENMAVIFDNHSLI</sequence>
<organism evidence="1 2">
    <name type="scientific">Morus notabilis</name>
    <dbReference type="NCBI Taxonomy" id="981085"/>
    <lineage>
        <taxon>Eukaryota</taxon>
        <taxon>Viridiplantae</taxon>
        <taxon>Streptophyta</taxon>
        <taxon>Embryophyta</taxon>
        <taxon>Tracheophyta</taxon>
        <taxon>Spermatophyta</taxon>
        <taxon>Magnoliopsida</taxon>
        <taxon>eudicotyledons</taxon>
        <taxon>Gunneridae</taxon>
        <taxon>Pentapetalae</taxon>
        <taxon>rosids</taxon>
        <taxon>fabids</taxon>
        <taxon>Rosales</taxon>
        <taxon>Moraceae</taxon>
        <taxon>Moreae</taxon>
        <taxon>Morus</taxon>
    </lineage>
</organism>